<feature type="compositionally biased region" description="Basic and acidic residues" evidence="1">
    <location>
        <begin position="35"/>
        <end position="47"/>
    </location>
</feature>
<gene>
    <name evidence="2" type="ORF">J0A65_27195</name>
</gene>
<feature type="non-terminal residue" evidence="2">
    <location>
        <position position="1"/>
    </location>
</feature>
<sequence length="93" mass="10176">ERQSRQQLGLNDFISALQALGEQPINASASSETSESGRKPPRHEDGSRTIYILEGEAAIGESMRQTLNNFGYQAEHFNSIAGLDAALQQQMPD</sequence>
<keyword evidence="3" id="KW-1185">Reference proteome</keyword>
<feature type="region of interest" description="Disordered" evidence="1">
    <location>
        <begin position="21"/>
        <end position="48"/>
    </location>
</feature>
<feature type="non-terminal residue" evidence="2">
    <location>
        <position position="93"/>
    </location>
</feature>
<protein>
    <submittedName>
        <fullName evidence="2">Uncharacterized protein</fullName>
    </submittedName>
</protein>
<proteinExistence type="predicted"/>
<comment type="caution">
    <text evidence="2">The sequence shown here is derived from an EMBL/GenBank/DDBJ whole genome shotgun (WGS) entry which is preliminary data.</text>
</comment>
<evidence type="ECO:0000313" key="2">
    <source>
        <dbReference type="EMBL" id="MBN7823585.1"/>
    </source>
</evidence>
<dbReference type="EMBL" id="JAFKCS010000914">
    <property type="protein sequence ID" value="MBN7823585.1"/>
    <property type="molecule type" value="Genomic_DNA"/>
</dbReference>
<dbReference type="Proteomes" id="UP000663992">
    <property type="component" value="Unassembled WGS sequence"/>
</dbReference>
<organism evidence="2 3">
    <name type="scientific">Bowmanella yangjiangensis</name>
    <dbReference type="NCBI Taxonomy" id="2811230"/>
    <lineage>
        <taxon>Bacteria</taxon>
        <taxon>Pseudomonadati</taxon>
        <taxon>Pseudomonadota</taxon>
        <taxon>Gammaproteobacteria</taxon>
        <taxon>Alteromonadales</taxon>
        <taxon>Alteromonadaceae</taxon>
        <taxon>Bowmanella</taxon>
    </lineage>
</organism>
<feature type="compositionally biased region" description="Polar residues" evidence="1">
    <location>
        <begin position="25"/>
        <end position="34"/>
    </location>
</feature>
<dbReference type="RefSeq" id="WP_206597265.1">
    <property type="nucleotide sequence ID" value="NZ_JAFKCS010000914.1"/>
</dbReference>
<reference evidence="2 3" key="1">
    <citation type="submission" date="2021-03" db="EMBL/GenBank/DDBJ databases">
        <title>novel species isolated from a fishpond in China.</title>
        <authorList>
            <person name="Lu H."/>
            <person name="Cai Z."/>
        </authorList>
    </citation>
    <scope>NUCLEOTIDE SEQUENCE [LARGE SCALE GENOMIC DNA]</scope>
    <source>
        <strain evidence="2 3">Y57</strain>
    </source>
</reference>
<evidence type="ECO:0000313" key="3">
    <source>
        <dbReference type="Proteomes" id="UP000663992"/>
    </source>
</evidence>
<accession>A0ABS3D4N6</accession>
<evidence type="ECO:0000256" key="1">
    <source>
        <dbReference type="SAM" id="MobiDB-lite"/>
    </source>
</evidence>
<name>A0ABS3D4N6_9ALTE</name>